<feature type="transmembrane region" description="Helical" evidence="1">
    <location>
        <begin position="14"/>
        <end position="35"/>
    </location>
</feature>
<name>A0ABY6Q6X1_9GAMM</name>
<dbReference type="Pfam" id="PF10617">
    <property type="entry name" value="DUF2474"/>
    <property type="match status" value="1"/>
</dbReference>
<proteinExistence type="predicted"/>
<dbReference type="RefSeq" id="WP_420887683.1">
    <property type="nucleotide sequence ID" value="NZ_CP036501.1"/>
</dbReference>
<dbReference type="Proteomes" id="UP001317963">
    <property type="component" value="Chromosome"/>
</dbReference>
<keyword evidence="1" id="KW-0812">Transmembrane</keyword>
<organism evidence="2 3">
    <name type="scientific">Candidatus Paraluminiphilus aquimaris</name>
    <dbReference type="NCBI Taxonomy" id="2518994"/>
    <lineage>
        <taxon>Bacteria</taxon>
        <taxon>Pseudomonadati</taxon>
        <taxon>Pseudomonadota</taxon>
        <taxon>Gammaproteobacteria</taxon>
        <taxon>Cellvibrionales</taxon>
        <taxon>Halieaceae</taxon>
        <taxon>Candidatus Paraluminiphilus</taxon>
    </lineage>
</organism>
<keyword evidence="1" id="KW-1133">Transmembrane helix</keyword>
<dbReference type="EMBL" id="CP036501">
    <property type="protein sequence ID" value="UZP74411.1"/>
    <property type="molecule type" value="Genomic_DNA"/>
</dbReference>
<keyword evidence="1" id="KW-0472">Membrane</keyword>
<evidence type="ECO:0000313" key="3">
    <source>
        <dbReference type="Proteomes" id="UP001317963"/>
    </source>
</evidence>
<gene>
    <name evidence="2" type="ORF">E0F26_06505</name>
</gene>
<evidence type="ECO:0000313" key="2">
    <source>
        <dbReference type="EMBL" id="UZP74411.1"/>
    </source>
</evidence>
<sequence>MATTESKPSWLNRILWFVGIWAASVVSMSVIAFLLRSILLP</sequence>
<keyword evidence="3" id="KW-1185">Reference proteome</keyword>
<reference evidence="2 3" key="1">
    <citation type="submission" date="2019-02" db="EMBL/GenBank/DDBJ databases">
        <title>Halieaceae_genomes.</title>
        <authorList>
            <person name="Li S.-H."/>
        </authorList>
    </citation>
    <scope>NUCLEOTIDE SEQUENCE [LARGE SCALE GENOMIC DNA]</scope>
    <source>
        <strain evidence="2 3">JH123</strain>
    </source>
</reference>
<dbReference type="InterPro" id="IPR018895">
    <property type="entry name" value="DUF2474"/>
</dbReference>
<accession>A0ABY6Q6X1</accession>
<evidence type="ECO:0000256" key="1">
    <source>
        <dbReference type="SAM" id="Phobius"/>
    </source>
</evidence>
<protein>
    <submittedName>
        <fullName evidence="2">DUF2474 domain-containing protein</fullName>
    </submittedName>
</protein>